<evidence type="ECO:0000256" key="8">
    <source>
        <dbReference type="SAM" id="Phobius"/>
    </source>
</evidence>
<evidence type="ECO:0000256" key="7">
    <source>
        <dbReference type="SAM" id="MobiDB-lite"/>
    </source>
</evidence>
<feature type="transmembrane region" description="Helical" evidence="8">
    <location>
        <begin position="59"/>
        <end position="80"/>
    </location>
</feature>
<feature type="transmembrane region" description="Helical" evidence="8">
    <location>
        <begin position="110"/>
        <end position="127"/>
    </location>
</feature>
<feature type="transmembrane region" description="Helical" evidence="8">
    <location>
        <begin position="168"/>
        <end position="189"/>
    </location>
</feature>
<dbReference type="PIRSF" id="PIRSF006060">
    <property type="entry name" value="AA_transporter"/>
    <property type="match status" value="1"/>
</dbReference>
<evidence type="ECO:0000256" key="6">
    <source>
        <dbReference type="ARBA" id="ARBA00023136"/>
    </source>
</evidence>
<dbReference type="EMBL" id="KN880550">
    <property type="protein sequence ID" value="KIY66560.1"/>
    <property type="molecule type" value="Genomic_DNA"/>
</dbReference>
<dbReference type="PANTHER" id="PTHR43341">
    <property type="entry name" value="AMINO ACID PERMEASE"/>
    <property type="match status" value="1"/>
</dbReference>
<keyword evidence="5 8" id="KW-1133">Transmembrane helix</keyword>
<proteinExistence type="predicted"/>
<evidence type="ECO:0000256" key="4">
    <source>
        <dbReference type="ARBA" id="ARBA00022970"/>
    </source>
</evidence>
<dbReference type="PANTHER" id="PTHR43341:SF20">
    <property type="entry name" value="AAT FAMILY AMINO ACID TRANSPORTER"/>
    <property type="match status" value="1"/>
</dbReference>
<evidence type="ECO:0000256" key="1">
    <source>
        <dbReference type="ARBA" id="ARBA00004141"/>
    </source>
</evidence>
<feature type="transmembrane region" description="Helical" evidence="8">
    <location>
        <begin position="86"/>
        <end position="103"/>
    </location>
</feature>
<keyword evidence="4" id="KW-0029">Amino-acid transport</keyword>
<dbReference type="InterPro" id="IPR004841">
    <property type="entry name" value="AA-permease/SLC12A_dom"/>
</dbReference>
<keyword evidence="11" id="KW-1185">Reference proteome</keyword>
<gene>
    <name evidence="10" type="ORF">CYLTODRAFT_398515</name>
</gene>
<evidence type="ECO:0000313" key="10">
    <source>
        <dbReference type="EMBL" id="KIY66560.1"/>
    </source>
</evidence>
<feature type="transmembrane region" description="Helical" evidence="8">
    <location>
        <begin position="386"/>
        <end position="404"/>
    </location>
</feature>
<feature type="transmembrane region" description="Helical" evidence="8">
    <location>
        <begin position="139"/>
        <end position="161"/>
    </location>
</feature>
<evidence type="ECO:0000256" key="3">
    <source>
        <dbReference type="ARBA" id="ARBA00022692"/>
    </source>
</evidence>
<feature type="transmembrane region" description="Helical" evidence="8">
    <location>
        <begin position="462"/>
        <end position="481"/>
    </location>
</feature>
<evidence type="ECO:0000256" key="5">
    <source>
        <dbReference type="ARBA" id="ARBA00022989"/>
    </source>
</evidence>
<protein>
    <submittedName>
        <fullName evidence="10">Putative general amino acid permease</fullName>
    </submittedName>
</protein>
<dbReference type="FunFam" id="1.20.1740.10:FF:000006">
    <property type="entry name" value="General amino acid permease"/>
    <property type="match status" value="1"/>
</dbReference>
<feature type="domain" description="Amino acid permease/ SLC12A" evidence="9">
    <location>
        <begin position="58"/>
        <end position="519"/>
    </location>
</feature>
<dbReference type="Pfam" id="PF00324">
    <property type="entry name" value="AA_permease"/>
    <property type="match status" value="1"/>
</dbReference>
<dbReference type="PROSITE" id="PS00218">
    <property type="entry name" value="AMINO_ACID_PERMEASE_1"/>
    <property type="match status" value="1"/>
</dbReference>
<feature type="transmembrane region" description="Helical" evidence="8">
    <location>
        <begin position="416"/>
        <end position="441"/>
    </location>
</feature>
<keyword evidence="3 8" id="KW-0812">Transmembrane</keyword>
<reference evidence="10 11" key="1">
    <citation type="journal article" date="2015" name="Fungal Genet. Biol.">
        <title>Evolution of novel wood decay mechanisms in Agaricales revealed by the genome sequences of Fistulina hepatica and Cylindrobasidium torrendii.</title>
        <authorList>
            <person name="Floudas D."/>
            <person name="Held B.W."/>
            <person name="Riley R."/>
            <person name="Nagy L.G."/>
            <person name="Koehler G."/>
            <person name="Ransdell A.S."/>
            <person name="Younus H."/>
            <person name="Chow J."/>
            <person name="Chiniquy J."/>
            <person name="Lipzen A."/>
            <person name="Tritt A."/>
            <person name="Sun H."/>
            <person name="Haridas S."/>
            <person name="LaButti K."/>
            <person name="Ohm R.A."/>
            <person name="Kues U."/>
            <person name="Blanchette R.A."/>
            <person name="Grigoriev I.V."/>
            <person name="Minto R.E."/>
            <person name="Hibbett D.S."/>
        </authorList>
    </citation>
    <scope>NUCLEOTIDE SEQUENCE [LARGE SCALE GENOMIC DNA]</scope>
    <source>
        <strain evidence="10 11">FP15055 ss-10</strain>
    </source>
</reference>
<dbReference type="Gene3D" id="1.20.1740.10">
    <property type="entry name" value="Amino acid/polyamine transporter I"/>
    <property type="match status" value="1"/>
</dbReference>
<dbReference type="Proteomes" id="UP000054007">
    <property type="component" value="Unassembled WGS sequence"/>
</dbReference>
<evidence type="ECO:0000256" key="2">
    <source>
        <dbReference type="ARBA" id="ARBA00022448"/>
    </source>
</evidence>
<sequence length="555" mass="60237">MLLHPPSGGPPATTMSSLDEKSPNMSAEKVDADAYDVEVQSSQARPEEQLKRQLKDRHIAMISIGGVIGTGLFVGTANALTNAGPIGLLLGYIVTGSLCYTMMISLGEMVSYLPIAGGHITLAGRFVDPAFSFTLGWMYWYNWVLVLPAELSAVGVLMQYWHPPVTGAVWIVVCLVVVITINLFGAGVYGECEFIFASIKIIAIVGLIILGIILDLGGVTGDRLGFRYWLDPGPFVQFNGISGSWGRFLGFWRTLIVSAGAYIGTEIVAIAAAETKNPRRNLPRAIKRIYIRIILFYICGVIIVGLLVPSNDPRVNLGGSDASASPFVIAIERAGIKALPSIINAVLVSAAWSAASSDLYTSSRALYGLAAAGNAPKIFLRTTKHGLPWVSVGFCAMFSALAFMTLSTSAGQVFTWFQNLCGVAGLLTWFGSSITYIRFYNGMKAQGIDRSTLPYRSPFQPYAAYYAAALSGVIVLFSGWTTFLHGNWDTATFVTNYFGLAAFPIMFIGAKLWRRTKFVGVHEMDFTTGLKEIDEADVLMEPPKTWIGRVWRALM</sequence>
<feature type="transmembrane region" description="Helical" evidence="8">
    <location>
        <begin position="195"/>
        <end position="217"/>
    </location>
</feature>
<feature type="transmembrane region" description="Helical" evidence="8">
    <location>
        <begin position="493"/>
        <end position="513"/>
    </location>
</feature>
<comment type="subcellular location">
    <subcellularLocation>
        <location evidence="1">Membrane</location>
        <topology evidence="1">Multi-pass membrane protein</topology>
    </subcellularLocation>
</comment>
<feature type="transmembrane region" description="Helical" evidence="8">
    <location>
        <begin position="289"/>
        <end position="308"/>
    </location>
</feature>
<name>A0A0D7B8I7_9AGAR</name>
<feature type="compositionally biased region" description="Basic and acidic residues" evidence="7">
    <location>
        <begin position="18"/>
        <end position="32"/>
    </location>
</feature>
<accession>A0A0D7B8I7</accession>
<dbReference type="AlphaFoldDB" id="A0A0D7B8I7"/>
<dbReference type="OrthoDB" id="10062876at2759"/>
<evidence type="ECO:0000313" key="11">
    <source>
        <dbReference type="Proteomes" id="UP000054007"/>
    </source>
</evidence>
<dbReference type="InterPro" id="IPR004840">
    <property type="entry name" value="Amino_acid_permease_CS"/>
</dbReference>
<keyword evidence="6 8" id="KW-0472">Membrane</keyword>
<dbReference type="InterPro" id="IPR050524">
    <property type="entry name" value="APC_YAT"/>
</dbReference>
<dbReference type="GO" id="GO:0016020">
    <property type="term" value="C:membrane"/>
    <property type="evidence" value="ECO:0007669"/>
    <property type="project" value="UniProtKB-SubCell"/>
</dbReference>
<feature type="transmembrane region" description="Helical" evidence="8">
    <location>
        <begin position="334"/>
        <end position="355"/>
    </location>
</feature>
<organism evidence="10 11">
    <name type="scientific">Cylindrobasidium torrendii FP15055 ss-10</name>
    <dbReference type="NCBI Taxonomy" id="1314674"/>
    <lineage>
        <taxon>Eukaryota</taxon>
        <taxon>Fungi</taxon>
        <taxon>Dikarya</taxon>
        <taxon>Basidiomycota</taxon>
        <taxon>Agaricomycotina</taxon>
        <taxon>Agaricomycetes</taxon>
        <taxon>Agaricomycetidae</taxon>
        <taxon>Agaricales</taxon>
        <taxon>Marasmiineae</taxon>
        <taxon>Physalacriaceae</taxon>
        <taxon>Cylindrobasidium</taxon>
    </lineage>
</organism>
<evidence type="ECO:0000259" key="9">
    <source>
        <dbReference type="Pfam" id="PF00324"/>
    </source>
</evidence>
<feature type="region of interest" description="Disordered" evidence="7">
    <location>
        <begin position="1"/>
        <end position="49"/>
    </location>
</feature>
<keyword evidence="2" id="KW-0813">Transport</keyword>
<dbReference type="STRING" id="1314674.A0A0D7B8I7"/>
<dbReference type="GO" id="GO:0015171">
    <property type="term" value="F:amino acid transmembrane transporter activity"/>
    <property type="evidence" value="ECO:0007669"/>
    <property type="project" value="TreeGrafter"/>
</dbReference>